<dbReference type="InterPro" id="IPR036047">
    <property type="entry name" value="F-box-like_dom_sf"/>
</dbReference>
<gene>
    <name evidence="2" type="ORF">CHILSU_LOCUS6683</name>
</gene>
<organism evidence="2 3">
    <name type="scientific">Chilo suppressalis</name>
    <name type="common">Asiatic rice borer moth</name>
    <dbReference type="NCBI Taxonomy" id="168631"/>
    <lineage>
        <taxon>Eukaryota</taxon>
        <taxon>Metazoa</taxon>
        <taxon>Ecdysozoa</taxon>
        <taxon>Arthropoda</taxon>
        <taxon>Hexapoda</taxon>
        <taxon>Insecta</taxon>
        <taxon>Pterygota</taxon>
        <taxon>Neoptera</taxon>
        <taxon>Endopterygota</taxon>
        <taxon>Lepidoptera</taxon>
        <taxon>Glossata</taxon>
        <taxon>Ditrysia</taxon>
        <taxon>Pyraloidea</taxon>
        <taxon>Crambidae</taxon>
        <taxon>Crambinae</taxon>
        <taxon>Chilo</taxon>
    </lineage>
</organism>
<dbReference type="Gene3D" id="3.80.10.10">
    <property type="entry name" value="Ribonuclease Inhibitor"/>
    <property type="match status" value="1"/>
</dbReference>
<dbReference type="SUPFAM" id="SSF81383">
    <property type="entry name" value="F-box domain"/>
    <property type="match status" value="1"/>
</dbReference>
<proteinExistence type="predicted"/>
<accession>A0ABN8B2W4</accession>
<dbReference type="InterPro" id="IPR032675">
    <property type="entry name" value="LRR_dom_sf"/>
</dbReference>
<dbReference type="InterPro" id="IPR001810">
    <property type="entry name" value="F-box_dom"/>
</dbReference>
<dbReference type="PANTHER" id="PTHR20933">
    <property type="entry name" value="F-BOX ONLY PROTEIN 33"/>
    <property type="match status" value="1"/>
</dbReference>
<name>A0ABN8B2W4_CHISP</name>
<dbReference type="Gene3D" id="1.20.1280.50">
    <property type="match status" value="1"/>
</dbReference>
<dbReference type="Proteomes" id="UP001153292">
    <property type="component" value="Chromosome 23"/>
</dbReference>
<evidence type="ECO:0000259" key="1">
    <source>
        <dbReference type="SMART" id="SM00256"/>
    </source>
</evidence>
<evidence type="ECO:0000313" key="3">
    <source>
        <dbReference type="Proteomes" id="UP001153292"/>
    </source>
</evidence>
<dbReference type="SMART" id="SM00256">
    <property type="entry name" value="FBOX"/>
    <property type="match status" value="1"/>
</dbReference>
<dbReference type="EMBL" id="OU963916">
    <property type="protein sequence ID" value="CAH0403410.1"/>
    <property type="molecule type" value="Genomic_DNA"/>
</dbReference>
<reference evidence="2" key="1">
    <citation type="submission" date="2021-12" db="EMBL/GenBank/DDBJ databases">
        <authorList>
            <person name="King R."/>
        </authorList>
    </citation>
    <scope>NUCLEOTIDE SEQUENCE</scope>
</reference>
<feature type="domain" description="F-box" evidence="1">
    <location>
        <begin position="40"/>
        <end position="79"/>
    </location>
</feature>
<dbReference type="Pfam" id="PF00646">
    <property type="entry name" value="F-box"/>
    <property type="match status" value="1"/>
</dbReference>
<protein>
    <recommendedName>
        <fullName evidence="1">F-box domain-containing protein</fullName>
    </recommendedName>
</protein>
<evidence type="ECO:0000313" key="2">
    <source>
        <dbReference type="EMBL" id="CAH0403410.1"/>
    </source>
</evidence>
<keyword evidence="3" id="KW-1185">Reference proteome</keyword>
<dbReference type="PANTHER" id="PTHR20933:SF3">
    <property type="entry name" value="F-BOX ONLY PROTEIN 33"/>
    <property type="match status" value="1"/>
</dbReference>
<sequence>MLPTLKYPMLLLPVFLSMKKNSFITNDSLQNEMSSEWASLPLLPLRCILDHLSTEDAVAAMSVCRHWRSSVLLYEGHKETLKLRAKQLDKCLFLTRMFRKYTNKLHIYLDCNDAELDKFMSYVLPQFFDTLKLYELIFIGPSHLLIEHPNLPVVKLKRIITESLIHKHAHSLQKLALLGCEMGVVKNENDRFIHKNVEYYSRPLSFAKVAVAADAILSRSNILVYSTLQHMIVDYEQINIDALETLSELSSFSRLTLNVRNKRQVTYSPIDWDRVDACYPNGLEVSVNIIAMPMKRMDELIDNVLREGMALTSLKVMYCKTLHQPLLEHIVRLYKETLRELVWADAPYDSYDPYNRIVRTGPPDEFGICNVNPFILLCWQCTQLRRLVIHGYWVWQYDLVGFARLRKSLASVEVSALYTRQGRWPPGAVRVLCADAAPHTAPHFVREMNEYTEFKWSPTPWSKLHPGLRARASPDHRSQYVLQEALQPLEVT</sequence>